<evidence type="ECO:0000313" key="1">
    <source>
        <dbReference type="EMBL" id="SEH65083.1"/>
    </source>
</evidence>
<organism evidence="1 2">
    <name type="scientific">Paracoccus alkenifer</name>
    <dbReference type="NCBI Taxonomy" id="65735"/>
    <lineage>
        <taxon>Bacteria</taxon>
        <taxon>Pseudomonadati</taxon>
        <taxon>Pseudomonadota</taxon>
        <taxon>Alphaproteobacteria</taxon>
        <taxon>Rhodobacterales</taxon>
        <taxon>Paracoccaceae</taxon>
        <taxon>Paracoccus</taxon>
    </lineage>
</organism>
<dbReference type="GO" id="GO:0044781">
    <property type="term" value="P:bacterial-type flagellum organization"/>
    <property type="evidence" value="ECO:0007669"/>
    <property type="project" value="InterPro"/>
</dbReference>
<evidence type="ECO:0000313" key="2">
    <source>
        <dbReference type="Proteomes" id="UP000199125"/>
    </source>
</evidence>
<sequence>MNIQVSTGYAAAAHADTDPRRAEALVLSRLAAGMIRASELGKSGFAALASAVHENRRFWRIVAMDLTDDGNELPQALRVQLLSLAQFVEQETARVLGGGNDAQTLIELNRTVARGLFEQPG</sequence>
<gene>
    <name evidence="1" type="ORF">SAMN04488075_0583</name>
</gene>
<keyword evidence="1" id="KW-0969">Cilium</keyword>
<dbReference type="AlphaFoldDB" id="A0A1H6K113"/>
<dbReference type="STRING" id="65735.SAMN04488075_0583"/>
<dbReference type="EMBL" id="FNXG01000001">
    <property type="protein sequence ID" value="SEH65083.1"/>
    <property type="molecule type" value="Genomic_DNA"/>
</dbReference>
<dbReference type="RefSeq" id="WP_177172460.1">
    <property type="nucleotide sequence ID" value="NZ_FNXG01000001.1"/>
</dbReference>
<name>A0A1H6K113_9RHOB</name>
<dbReference type="Pfam" id="PF07309">
    <property type="entry name" value="FlaF"/>
    <property type="match status" value="1"/>
</dbReference>
<proteinExistence type="predicted"/>
<protein>
    <submittedName>
        <fullName evidence="1">Flagellar protein FlaF</fullName>
    </submittedName>
</protein>
<keyword evidence="1" id="KW-0282">Flagellum</keyword>
<dbReference type="NCBIfam" id="NF009435">
    <property type="entry name" value="PRK12794.1"/>
    <property type="match status" value="1"/>
</dbReference>
<reference evidence="2" key="1">
    <citation type="submission" date="2016-10" db="EMBL/GenBank/DDBJ databases">
        <authorList>
            <person name="Varghese N."/>
            <person name="Submissions S."/>
        </authorList>
    </citation>
    <scope>NUCLEOTIDE SEQUENCE [LARGE SCALE GENOMIC DNA]</scope>
    <source>
        <strain evidence="2">DSM 11593</strain>
    </source>
</reference>
<accession>A0A1H6K113</accession>
<dbReference type="Proteomes" id="UP000199125">
    <property type="component" value="Unassembled WGS sequence"/>
</dbReference>
<keyword evidence="2" id="KW-1185">Reference proteome</keyword>
<keyword evidence="1" id="KW-0966">Cell projection</keyword>
<dbReference type="InterPro" id="IPR010845">
    <property type="entry name" value="FlaF"/>
</dbReference>